<proteinExistence type="predicted"/>
<dbReference type="WBParaSite" id="JU765_v2.g2987.t1">
    <property type="protein sequence ID" value="JU765_v2.g2987.t1"/>
    <property type="gene ID" value="JU765_v2.g2987"/>
</dbReference>
<evidence type="ECO:0000313" key="1">
    <source>
        <dbReference type="Proteomes" id="UP000887576"/>
    </source>
</evidence>
<sequence length="466" mass="52929">METIFPHFRAEMNLNESSRNSPFSPNTQQQFYPGNNIVDILTTLAHSNQICGNLLTQSESLKHEISKKYEERTLCSNSLIPAEIQHLHSQQIQSCLFELETKFHKLKTQVMIQIKNSRELLKSVMQKLVEQLVDWLIRQKEVSCGPRATIKKHYDLLDGMDQQFEECGRQISFLINVVDQLHSIIDSSTPEIYAKLQRYRSELIQNARHFVWQSLIIAVQPPVVLIKCRGSDSYRSTRFPCKTEVRLLGGEALGVRNQASQVKVEIISEEIARKIQQDPCQPATSEPTFHLIYNESRFQIDSPQPPSVVPVCRASFDRIRLVENAVATKRAAVDTGAEERKGTRRSKVSSLRYYLAFKIELTGHPYIVVGGYKLSLPVAALVHSSLEAEAALFWNRSFAEGTGILSAVPDNIPWDKVKNALNLKFMSLIQEPQDAKQLAADPPEPRPLSEENLEHLGRRLCVVDNM</sequence>
<accession>A0AC34R305</accession>
<dbReference type="Proteomes" id="UP000887576">
    <property type="component" value="Unplaced"/>
</dbReference>
<reference evidence="2" key="1">
    <citation type="submission" date="2022-11" db="UniProtKB">
        <authorList>
            <consortium name="WormBaseParasite"/>
        </authorList>
    </citation>
    <scope>IDENTIFICATION</scope>
</reference>
<name>A0AC34R305_9BILA</name>
<organism evidence="1 2">
    <name type="scientific">Panagrolaimus sp. JU765</name>
    <dbReference type="NCBI Taxonomy" id="591449"/>
    <lineage>
        <taxon>Eukaryota</taxon>
        <taxon>Metazoa</taxon>
        <taxon>Ecdysozoa</taxon>
        <taxon>Nematoda</taxon>
        <taxon>Chromadorea</taxon>
        <taxon>Rhabditida</taxon>
        <taxon>Tylenchina</taxon>
        <taxon>Panagrolaimomorpha</taxon>
        <taxon>Panagrolaimoidea</taxon>
        <taxon>Panagrolaimidae</taxon>
        <taxon>Panagrolaimus</taxon>
    </lineage>
</organism>
<protein>
    <submittedName>
        <fullName evidence="2">Uncharacterized protein</fullName>
    </submittedName>
</protein>
<evidence type="ECO:0000313" key="2">
    <source>
        <dbReference type="WBParaSite" id="JU765_v2.g2987.t1"/>
    </source>
</evidence>